<proteinExistence type="predicted"/>
<dbReference type="RefSeq" id="WP_167182805.1">
    <property type="nucleotide sequence ID" value="NZ_JAASQL010000001.1"/>
</dbReference>
<dbReference type="Pfam" id="PF06161">
    <property type="entry name" value="DUF975"/>
    <property type="match status" value="1"/>
</dbReference>
<organism evidence="2 3">
    <name type="scientific">Wenyingzhuangia heitensis</name>
    <dbReference type="NCBI Taxonomy" id="1487859"/>
    <lineage>
        <taxon>Bacteria</taxon>
        <taxon>Pseudomonadati</taxon>
        <taxon>Bacteroidota</taxon>
        <taxon>Flavobacteriia</taxon>
        <taxon>Flavobacteriales</taxon>
        <taxon>Flavobacteriaceae</taxon>
        <taxon>Wenyingzhuangia</taxon>
    </lineage>
</organism>
<keyword evidence="1" id="KW-0812">Transmembrane</keyword>
<dbReference type="Proteomes" id="UP000745859">
    <property type="component" value="Unassembled WGS sequence"/>
</dbReference>
<sequence length="191" mass="21605">MNIIPLIKKSILDLRGYFGLLLLASLPLSFLPLLIQQNKILGMLLLLIFSGPLKAGLSKISLAIVKKQTLQFSFLLEGFTYFKNSLGVFLLSLVFIIGGLFLLIIPGIIIGIWLSQSYFILSENPTMEPMEVFKKSKELIKGNEIQFFLIMLFFTSISLLLILSKLTLVSLLIVPLQYVTLSNFYQFLKHK</sequence>
<dbReference type="EMBL" id="JAASQL010000001">
    <property type="protein sequence ID" value="NIJ43850.1"/>
    <property type="molecule type" value="Genomic_DNA"/>
</dbReference>
<gene>
    <name evidence="2" type="ORF">FHR24_000289</name>
</gene>
<keyword evidence="1" id="KW-1133">Transmembrane helix</keyword>
<feature type="transmembrane region" description="Helical" evidence="1">
    <location>
        <begin position="168"/>
        <end position="188"/>
    </location>
</feature>
<accession>A0ABX0U798</accession>
<evidence type="ECO:0000313" key="3">
    <source>
        <dbReference type="Proteomes" id="UP000745859"/>
    </source>
</evidence>
<evidence type="ECO:0000256" key="1">
    <source>
        <dbReference type="SAM" id="Phobius"/>
    </source>
</evidence>
<dbReference type="PANTHER" id="PTHR40076">
    <property type="entry name" value="MEMBRANE PROTEIN-RELATED"/>
    <property type="match status" value="1"/>
</dbReference>
<reference evidence="2 3" key="1">
    <citation type="submission" date="2020-03" db="EMBL/GenBank/DDBJ databases">
        <title>Genomic Encyclopedia of Type Strains, Phase IV (KMG-IV): sequencing the most valuable type-strain genomes for metagenomic binning, comparative biology and taxonomic classification.</title>
        <authorList>
            <person name="Goeker M."/>
        </authorList>
    </citation>
    <scope>NUCLEOTIDE SEQUENCE [LARGE SCALE GENOMIC DNA]</scope>
    <source>
        <strain evidence="2 3">DSM 101599</strain>
    </source>
</reference>
<evidence type="ECO:0008006" key="4">
    <source>
        <dbReference type="Google" id="ProtNLM"/>
    </source>
</evidence>
<feature type="transmembrane region" description="Helical" evidence="1">
    <location>
        <begin position="145"/>
        <end position="163"/>
    </location>
</feature>
<evidence type="ECO:0000313" key="2">
    <source>
        <dbReference type="EMBL" id="NIJ43850.1"/>
    </source>
</evidence>
<feature type="transmembrane region" description="Helical" evidence="1">
    <location>
        <begin position="86"/>
        <end position="114"/>
    </location>
</feature>
<comment type="caution">
    <text evidence="2">The sequence shown here is derived from an EMBL/GenBank/DDBJ whole genome shotgun (WGS) entry which is preliminary data.</text>
</comment>
<feature type="transmembrane region" description="Helical" evidence="1">
    <location>
        <begin position="12"/>
        <end position="35"/>
    </location>
</feature>
<name>A0ABX0U798_9FLAO</name>
<dbReference type="PANTHER" id="PTHR40076:SF1">
    <property type="entry name" value="MEMBRANE PROTEIN"/>
    <property type="match status" value="1"/>
</dbReference>
<dbReference type="InterPro" id="IPR010380">
    <property type="entry name" value="DUF975"/>
</dbReference>
<feature type="transmembrane region" description="Helical" evidence="1">
    <location>
        <begin position="41"/>
        <end position="65"/>
    </location>
</feature>
<protein>
    <recommendedName>
        <fullName evidence="4">Etoposide-induced protein 2.4 (EI24)</fullName>
    </recommendedName>
</protein>
<keyword evidence="1" id="KW-0472">Membrane</keyword>
<keyword evidence="3" id="KW-1185">Reference proteome</keyword>